<dbReference type="GO" id="GO:0005739">
    <property type="term" value="C:mitochondrion"/>
    <property type="evidence" value="ECO:0007669"/>
    <property type="project" value="TreeGrafter"/>
</dbReference>
<evidence type="ECO:0000256" key="1">
    <source>
        <dbReference type="SAM" id="MobiDB-lite"/>
    </source>
</evidence>
<feature type="domain" description="DUF1279" evidence="2">
    <location>
        <begin position="245"/>
        <end position="297"/>
    </location>
</feature>
<dbReference type="InterPro" id="IPR045866">
    <property type="entry name" value="FAM210A/B-like"/>
</dbReference>
<dbReference type="Pfam" id="PF06916">
    <property type="entry name" value="FAM210A-B_dom"/>
    <property type="match status" value="1"/>
</dbReference>
<dbReference type="PANTHER" id="PTHR21377:SF0">
    <property type="entry name" value="PROTEIN FAM210B, MITOCHONDRIAL"/>
    <property type="match status" value="1"/>
</dbReference>
<protein>
    <recommendedName>
        <fullName evidence="2">DUF1279 domain-containing protein</fullName>
    </recommendedName>
</protein>
<feature type="region of interest" description="Disordered" evidence="1">
    <location>
        <begin position="206"/>
        <end position="225"/>
    </location>
</feature>
<evidence type="ECO:0000313" key="3">
    <source>
        <dbReference type="EnsemblMetazoa" id="MESCA010212-PA"/>
    </source>
</evidence>
<evidence type="ECO:0000313" key="4">
    <source>
        <dbReference type="Proteomes" id="UP000015102"/>
    </source>
</evidence>
<dbReference type="Proteomes" id="UP000015102">
    <property type="component" value="Unassembled WGS sequence"/>
</dbReference>
<dbReference type="HOGENOM" id="CLU_067409_0_0_1"/>
<organism evidence="3 4">
    <name type="scientific">Megaselia scalaris</name>
    <name type="common">Humpbacked fly</name>
    <name type="synonym">Phora scalaris</name>
    <dbReference type="NCBI Taxonomy" id="36166"/>
    <lineage>
        <taxon>Eukaryota</taxon>
        <taxon>Metazoa</taxon>
        <taxon>Ecdysozoa</taxon>
        <taxon>Arthropoda</taxon>
        <taxon>Hexapoda</taxon>
        <taxon>Insecta</taxon>
        <taxon>Pterygota</taxon>
        <taxon>Neoptera</taxon>
        <taxon>Endopterygota</taxon>
        <taxon>Diptera</taxon>
        <taxon>Brachycera</taxon>
        <taxon>Muscomorpha</taxon>
        <taxon>Platypezoidea</taxon>
        <taxon>Phoridae</taxon>
        <taxon>Megaseliini</taxon>
        <taxon>Megaselia</taxon>
    </lineage>
</organism>
<keyword evidence="4" id="KW-1185">Reference proteome</keyword>
<dbReference type="InterPro" id="IPR009688">
    <property type="entry name" value="FAM210A/B-like_dom"/>
</dbReference>
<reference evidence="4" key="1">
    <citation type="submission" date="2013-02" db="EMBL/GenBank/DDBJ databases">
        <authorList>
            <person name="Hughes D."/>
        </authorList>
    </citation>
    <scope>NUCLEOTIDE SEQUENCE</scope>
    <source>
        <strain>Durham</strain>
        <strain evidence="4">NC isolate 2 -- Noor lab</strain>
    </source>
</reference>
<name>T1H1Y7_MEGSC</name>
<dbReference type="AlphaFoldDB" id="T1H1Y7"/>
<dbReference type="PANTHER" id="PTHR21377">
    <property type="entry name" value="PROTEIN FAM210B, MITOCHONDRIAL"/>
    <property type="match status" value="1"/>
</dbReference>
<reference evidence="3" key="2">
    <citation type="submission" date="2015-06" db="UniProtKB">
        <authorList>
            <consortium name="EnsemblMetazoa"/>
        </authorList>
    </citation>
    <scope>IDENTIFICATION</scope>
</reference>
<proteinExistence type="predicted"/>
<sequence>VLRGNLHVTSKNQYPLAAALPLPNNIDPAESTRFSPQRNREISAASIVSHELNLSRKIDITTDNSNYTSPATVATPTHTDPHLKCYDSNGAVSMSAVMQSSVPNPYGGMHKFTHLNMPGGQWSQEGKFMSQNMHDSHYTNLRRDARSNWSSYDEHASQTPKGTSSSNLLICNNFNQFLMKSSLFGSLSNTNNNSLSHVSTQFAQFSTQGKQPKIEGSSDSSDSQAAQVKLSKKEQLKRAFKDYGGIDVMPFVEAVGLGSSTLSNKIAAGASTFVIAYAIHKVFAPIRISITLAATPFIVRFMRRKGWLAAKSAADKIHKN</sequence>
<accession>T1H1Y7</accession>
<dbReference type="STRING" id="36166.T1H1Y7"/>
<dbReference type="OMA" id="GINMMPV"/>
<dbReference type="EMBL" id="CAQQ02380433">
    <property type="status" value="NOT_ANNOTATED_CDS"/>
    <property type="molecule type" value="Genomic_DNA"/>
</dbReference>
<evidence type="ECO:0000259" key="2">
    <source>
        <dbReference type="Pfam" id="PF06916"/>
    </source>
</evidence>
<dbReference type="EnsemblMetazoa" id="MESCA010212-RA">
    <property type="protein sequence ID" value="MESCA010212-PA"/>
    <property type="gene ID" value="MESCA010212"/>
</dbReference>